<dbReference type="EMBL" id="FUZA01000002">
    <property type="protein sequence ID" value="SKB77065.1"/>
    <property type="molecule type" value="Genomic_DNA"/>
</dbReference>
<protein>
    <recommendedName>
        <fullName evidence="1">3-keto-alpha-glucoside-1,2-lyase/3-keto-2-hydroxy-glucal hydratase domain-containing protein</fullName>
    </recommendedName>
</protein>
<evidence type="ECO:0000313" key="3">
    <source>
        <dbReference type="Proteomes" id="UP000190897"/>
    </source>
</evidence>
<dbReference type="Pfam" id="PF06439">
    <property type="entry name" value="3keto-disac_hyd"/>
    <property type="match status" value="1"/>
</dbReference>
<gene>
    <name evidence="2" type="ORF">SAMN05660293_02031</name>
</gene>
<name>A0A1T5DZH0_9BACT</name>
<keyword evidence="3" id="KW-1185">Reference proteome</keyword>
<organism evidence="2 3">
    <name type="scientific">Dyadobacter psychrophilus</name>
    <dbReference type="NCBI Taxonomy" id="651661"/>
    <lineage>
        <taxon>Bacteria</taxon>
        <taxon>Pseudomonadati</taxon>
        <taxon>Bacteroidota</taxon>
        <taxon>Cytophagia</taxon>
        <taxon>Cytophagales</taxon>
        <taxon>Spirosomataceae</taxon>
        <taxon>Dyadobacter</taxon>
    </lineage>
</organism>
<evidence type="ECO:0000259" key="1">
    <source>
        <dbReference type="Pfam" id="PF06439"/>
    </source>
</evidence>
<dbReference type="Proteomes" id="UP000190897">
    <property type="component" value="Unassembled WGS sequence"/>
</dbReference>
<dbReference type="GO" id="GO:0016787">
    <property type="term" value="F:hydrolase activity"/>
    <property type="evidence" value="ECO:0007669"/>
    <property type="project" value="InterPro"/>
</dbReference>
<feature type="domain" description="3-keto-alpha-glucoside-1,2-lyase/3-keto-2-hydroxy-glucal hydratase" evidence="1">
    <location>
        <begin position="54"/>
        <end position="305"/>
    </location>
</feature>
<dbReference type="AlphaFoldDB" id="A0A1T5DZH0"/>
<dbReference type="STRING" id="651661.SAMN05660293_02031"/>
<dbReference type="InterPro" id="IPR010496">
    <property type="entry name" value="AL/BT2_dom"/>
</dbReference>
<proteinExistence type="predicted"/>
<evidence type="ECO:0000313" key="2">
    <source>
        <dbReference type="EMBL" id="SKB77065.1"/>
    </source>
</evidence>
<accession>A0A1T5DZH0</accession>
<sequence length="319" mass="36831">MMDLYKSRCFLIPIFVKENRIRHFKSESHMRLTILLLAALLSICILPSMQNKEEWVVLLDKDLSQWENYLSYKHKDNYNGKIPTDAAGKEIAPVGYNKDKGQVFKMLDEPGGPVLRISGETYGCVFTKQSYKNYHLRLQVKWGANKYEPRKTKLRDSGILYHSTGEAGAEYWRTWMMSQEFQIMEGHMGDYWCQASSAIDIRSFPSEGVMNRVADESQPFGTFKSGSDYFCMRSGNFEKPDNEWNTLELICFEGQSLHIVNGHVVMVLKNSRYIKPGGEEVPMTSGKIQLQSEAAEVFYRDVRIKQLSALPAQYQKYFL</sequence>
<reference evidence="3" key="1">
    <citation type="submission" date="2017-02" db="EMBL/GenBank/DDBJ databases">
        <authorList>
            <person name="Varghese N."/>
            <person name="Submissions S."/>
        </authorList>
    </citation>
    <scope>NUCLEOTIDE SEQUENCE [LARGE SCALE GENOMIC DNA]</scope>
    <source>
        <strain evidence="3">DSM 22270</strain>
    </source>
</reference>
<dbReference type="Gene3D" id="2.60.120.560">
    <property type="entry name" value="Exo-inulinase, domain 1"/>
    <property type="match status" value="1"/>
</dbReference>